<dbReference type="GO" id="GO:0009113">
    <property type="term" value="P:purine nucleobase biosynthetic process"/>
    <property type="evidence" value="ECO:0007669"/>
    <property type="project" value="InterPro"/>
</dbReference>
<dbReference type="NCBIfam" id="TIGR00877">
    <property type="entry name" value="purD"/>
    <property type="match status" value="1"/>
</dbReference>
<dbReference type="InterPro" id="IPR011761">
    <property type="entry name" value="ATP-grasp"/>
</dbReference>
<dbReference type="Proteomes" id="UP000251835">
    <property type="component" value="Unassembled WGS sequence"/>
</dbReference>
<evidence type="ECO:0000256" key="9">
    <source>
        <dbReference type="ARBA" id="ARBA00042864"/>
    </source>
</evidence>
<sequence length="412" mass="44932">MKILIIGSGGREHALGVKLKENAKVTELFFATGNGGTAQIGTNIVASTIDELCDFAKSNSIDLTIVGSEDLLVAGIVDIFHENGLKIFGPHKEAAQLEGNKAFAKTFMQKYGVKTASYKTFTDYKEALNHLSEIHYPTVVKASGLAAGKGVIIAQNKQEAEKALHEIMQDKVFGDSGSEVLIEEFLEGVEASILSYYNGKEIVPFISAKDHKKIGEGETGLNTGGMGVVAPNPYVTGDVIEKFQKNILKPTLKGLVVENLQFSGVIFFGLMITKKGVYLLEYNLRMGDPETQAVLPLLESDLLTLTENAIDGKEMDAKWKNQHSCCVVMVSGGYPQGYKKGHLIQGLEYLDTTYFIAGAQEENNELRTSGGRVLNIVATATTAEEARKKAYEQVEKVHFVDSFYRKDIGDIT</sequence>
<comment type="pathway">
    <text evidence="1 10">Purine metabolism; IMP biosynthesis via de novo pathway; N(1)-(5-phospho-D-ribosyl)glycinamide from 5-phospho-alpha-D-ribose 1-diphosphate: step 2/2.</text>
</comment>
<evidence type="ECO:0000259" key="12">
    <source>
        <dbReference type="PROSITE" id="PS50975"/>
    </source>
</evidence>
<dbReference type="Gene3D" id="3.90.600.10">
    <property type="entry name" value="Phosphoribosylglycinamide synthetase, C-terminal domain"/>
    <property type="match status" value="1"/>
</dbReference>
<evidence type="ECO:0000256" key="3">
    <source>
        <dbReference type="ARBA" id="ARBA00022598"/>
    </source>
</evidence>
<dbReference type="RefSeq" id="WP_116495911.1">
    <property type="nucleotide sequence ID" value="NZ_QENZ01000003.1"/>
</dbReference>
<evidence type="ECO:0000256" key="11">
    <source>
        <dbReference type="PROSITE-ProRule" id="PRU00409"/>
    </source>
</evidence>
<gene>
    <name evidence="10" type="primary">purD</name>
    <name evidence="13" type="ORF">C7377_0688</name>
</gene>
<dbReference type="EC" id="6.3.4.13" evidence="2 10"/>
<dbReference type="SUPFAM" id="SSF51246">
    <property type="entry name" value="Rudiment single hybrid motif"/>
    <property type="match status" value="1"/>
</dbReference>
<keyword evidence="6 11" id="KW-0067">ATP-binding</keyword>
<dbReference type="InterPro" id="IPR020561">
    <property type="entry name" value="PRibGlycinamid_synth_ATP-grasp"/>
</dbReference>
<evidence type="ECO:0000313" key="13">
    <source>
        <dbReference type="EMBL" id="PVX52374.1"/>
    </source>
</evidence>
<keyword evidence="5 10" id="KW-0658">Purine biosynthesis</keyword>
<feature type="domain" description="ATP-grasp" evidence="12">
    <location>
        <begin position="105"/>
        <end position="311"/>
    </location>
</feature>
<dbReference type="FunFam" id="3.30.1490.20:FF:000006">
    <property type="entry name" value="phosphoribosylamine--glycine ligase, chloroplastic-like"/>
    <property type="match status" value="1"/>
</dbReference>
<dbReference type="Pfam" id="PF01071">
    <property type="entry name" value="GARS_A"/>
    <property type="match status" value="1"/>
</dbReference>
<dbReference type="Gene3D" id="3.30.1490.20">
    <property type="entry name" value="ATP-grasp fold, A domain"/>
    <property type="match status" value="1"/>
</dbReference>
<evidence type="ECO:0000256" key="2">
    <source>
        <dbReference type="ARBA" id="ARBA00013255"/>
    </source>
</evidence>
<dbReference type="Pfam" id="PF02843">
    <property type="entry name" value="GARS_C"/>
    <property type="match status" value="1"/>
</dbReference>
<dbReference type="PANTHER" id="PTHR43472:SF1">
    <property type="entry name" value="PHOSPHORIBOSYLAMINE--GLYCINE LIGASE, CHLOROPLASTIC"/>
    <property type="match status" value="1"/>
</dbReference>
<name>A0A7L4UTE0_BALHA</name>
<dbReference type="InterPro" id="IPR020562">
    <property type="entry name" value="PRibGlycinamide_synth_N"/>
</dbReference>
<organism evidence="13 14">
    <name type="scientific">Balneicella halophila</name>
    <dbReference type="NCBI Taxonomy" id="1537566"/>
    <lineage>
        <taxon>Bacteria</taxon>
        <taxon>Pseudomonadati</taxon>
        <taxon>Bacteroidota</taxon>
        <taxon>Bacteroidia</taxon>
        <taxon>Bacteroidales</taxon>
        <taxon>Balneicellaceae</taxon>
        <taxon>Balneicella</taxon>
    </lineage>
</organism>
<accession>A0A7L4UTE0</accession>
<comment type="caution">
    <text evidence="13">The sequence shown here is derived from an EMBL/GenBank/DDBJ whole genome shotgun (WGS) entry which is preliminary data.</text>
</comment>
<evidence type="ECO:0000256" key="1">
    <source>
        <dbReference type="ARBA" id="ARBA00005174"/>
    </source>
</evidence>
<dbReference type="HAMAP" id="MF_00138">
    <property type="entry name" value="GARS"/>
    <property type="match status" value="1"/>
</dbReference>
<keyword evidence="4 11" id="KW-0547">Nucleotide-binding</keyword>
<comment type="catalytic activity">
    <reaction evidence="10">
        <text>5-phospho-beta-D-ribosylamine + glycine + ATP = N(1)-(5-phospho-beta-D-ribosyl)glycinamide + ADP + phosphate + H(+)</text>
        <dbReference type="Rhea" id="RHEA:17453"/>
        <dbReference type="ChEBI" id="CHEBI:15378"/>
        <dbReference type="ChEBI" id="CHEBI:30616"/>
        <dbReference type="ChEBI" id="CHEBI:43474"/>
        <dbReference type="ChEBI" id="CHEBI:57305"/>
        <dbReference type="ChEBI" id="CHEBI:58681"/>
        <dbReference type="ChEBI" id="CHEBI:143788"/>
        <dbReference type="ChEBI" id="CHEBI:456216"/>
        <dbReference type="EC" id="6.3.4.13"/>
    </reaction>
</comment>
<dbReference type="GO" id="GO:0046872">
    <property type="term" value="F:metal ion binding"/>
    <property type="evidence" value="ECO:0007669"/>
    <property type="project" value="InterPro"/>
</dbReference>
<evidence type="ECO:0000256" key="7">
    <source>
        <dbReference type="ARBA" id="ARBA00038345"/>
    </source>
</evidence>
<dbReference type="SUPFAM" id="SSF52440">
    <property type="entry name" value="PreATP-grasp domain"/>
    <property type="match status" value="1"/>
</dbReference>
<dbReference type="PANTHER" id="PTHR43472">
    <property type="entry name" value="PHOSPHORIBOSYLAMINE--GLYCINE LIGASE"/>
    <property type="match status" value="1"/>
</dbReference>
<evidence type="ECO:0000313" key="14">
    <source>
        <dbReference type="Proteomes" id="UP000251835"/>
    </source>
</evidence>
<evidence type="ECO:0000256" key="8">
    <source>
        <dbReference type="ARBA" id="ARBA00042242"/>
    </source>
</evidence>
<dbReference type="InterPro" id="IPR020560">
    <property type="entry name" value="PRibGlycinamide_synth_C-dom"/>
</dbReference>
<dbReference type="GO" id="GO:0004637">
    <property type="term" value="F:phosphoribosylamine-glycine ligase activity"/>
    <property type="evidence" value="ECO:0007669"/>
    <property type="project" value="UniProtKB-UniRule"/>
</dbReference>
<dbReference type="AlphaFoldDB" id="A0A7L4UTE0"/>
<dbReference type="InterPro" id="IPR016185">
    <property type="entry name" value="PreATP-grasp_dom_sf"/>
</dbReference>
<dbReference type="SUPFAM" id="SSF56059">
    <property type="entry name" value="Glutathione synthetase ATP-binding domain-like"/>
    <property type="match status" value="1"/>
</dbReference>
<dbReference type="UniPathway" id="UPA00074">
    <property type="reaction ID" value="UER00125"/>
</dbReference>
<dbReference type="SMART" id="SM01210">
    <property type="entry name" value="GARS_C"/>
    <property type="match status" value="1"/>
</dbReference>
<evidence type="ECO:0000256" key="10">
    <source>
        <dbReference type="HAMAP-Rule" id="MF_00138"/>
    </source>
</evidence>
<dbReference type="InterPro" id="IPR037123">
    <property type="entry name" value="PRibGlycinamide_synth_C_sf"/>
</dbReference>
<dbReference type="Gene3D" id="3.30.470.20">
    <property type="entry name" value="ATP-grasp fold, B domain"/>
    <property type="match status" value="1"/>
</dbReference>
<dbReference type="GO" id="GO:0006189">
    <property type="term" value="P:'de novo' IMP biosynthetic process"/>
    <property type="evidence" value="ECO:0007669"/>
    <property type="project" value="UniProtKB-UniRule"/>
</dbReference>
<dbReference type="Pfam" id="PF02844">
    <property type="entry name" value="GARS_N"/>
    <property type="match status" value="1"/>
</dbReference>
<dbReference type="OrthoDB" id="9807240at2"/>
<keyword evidence="14" id="KW-1185">Reference proteome</keyword>
<reference evidence="13 14" key="1">
    <citation type="submission" date="2018-05" db="EMBL/GenBank/DDBJ databases">
        <title>Genomic Encyclopedia of Type Strains, Phase IV (KMG-IV): sequencing the most valuable type-strain genomes for metagenomic binning, comparative biology and taxonomic classification.</title>
        <authorList>
            <person name="Goeker M."/>
        </authorList>
    </citation>
    <scope>NUCLEOTIDE SEQUENCE [LARGE SCALE GENOMIC DNA]</scope>
    <source>
        <strain evidence="13 14">DSM 28579</strain>
    </source>
</reference>
<evidence type="ECO:0000256" key="6">
    <source>
        <dbReference type="ARBA" id="ARBA00022840"/>
    </source>
</evidence>
<evidence type="ECO:0000256" key="4">
    <source>
        <dbReference type="ARBA" id="ARBA00022741"/>
    </source>
</evidence>
<comment type="similarity">
    <text evidence="7 10">Belongs to the GARS family.</text>
</comment>
<dbReference type="InterPro" id="IPR013815">
    <property type="entry name" value="ATP_grasp_subdomain_1"/>
</dbReference>
<dbReference type="GO" id="GO:0005524">
    <property type="term" value="F:ATP binding"/>
    <property type="evidence" value="ECO:0007669"/>
    <property type="project" value="UniProtKB-UniRule"/>
</dbReference>
<dbReference type="InterPro" id="IPR011054">
    <property type="entry name" value="Rudment_hybrid_motif"/>
</dbReference>
<keyword evidence="3 10" id="KW-0436">Ligase</keyword>
<dbReference type="EMBL" id="QENZ01000003">
    <property type="protein sequence ID" value="PVX52374.1"/>
    <property type="molecule type" value="Genomic_DNA"/>
</dbReference>
<proteinExistence type="inferred from homology"/>
<dbReference type="SMART" id="SM01209">
    <property type="entry name" value="GARS_A"/>
    <property type="match status" value="1"/>
</dbReference>
<dbReference type="PROSITE" id="PS50975">
    <property type="entry name" value="ATP_GRASP"/>
    <property type="match status" value="1"/>
</dbReference>
<dbReference type="Gene3D" id="3.40.50.20">
    <property type="match status" value="1"/>
</dbReference>
<dbReference type="InterPro" id="IPR000115">
    <property type="entry name" value="PRibGlycinamide_synth"/>
</dbReference>
<protein>
    <recommendedName>
        <fullName evidence="2 10">Phosphoribosylamine--glycine ligase</fullName>
        <ecNumber evidence="2 10">6.3.4.13</ecNumber>
    </recommendedName>
    <alternativeName>
        <fullName evidence="10">GARS</fullName>
    </alternativeName>
    <alternativeName>
        <fullName evidence="8 10">Glycinamide ribonucleotide synthetase</fullName>
    </alternativeName>
    <alternativeName>
        <fullName evidence="9 10">Phosphoribosylglycinamide synthetase</fullName>
    </alternativeName>
</protein>
<evidence type="ECO:0000256" key="5">
    <source>
        <dbReference type="ARBA" id="ARBA00022755"/>
    </source>
</evidence>